<proteinExistence type="predicted"/>
<dbReference type="AlphaFoldDB" id="A0AAX4HJ85"/>
<feature type="signal peptide" evidence="1">
    <location>
        <begin position="1"/>
        <end position="18"/>
    </location>
</feature>
<evidence type="ECO:0008006" key="4">
    <source>
        <dbReference type="Google" id="ProtNLM"/>
    </source>
</evidence>
<evidence type="ECO:0000256" key="1">
    <source>
        <dbReference type="SAM" id="SignalP"/>
    </source>
</evidence>
<dbReference type="RefSeq" id="WP_321389736.1">
    <property type="nucleotide sequence ID" value="NZ_CP139487.1"/>
</dbReference>
<name>A0AAX4HJ85_9BACT</name>
<gene>
    <name evidence="2" type="ORF">SOO65_11410</name>
</gene>
<dbReference type="KEGG" id="psti:SOO65_11410"/>
<feature type="chain" id="PRO_5043915195" description="HNH endonuclease" evidence="1">
    <location>
        <begin position="19"/>
        <end position="160"/>
    </location>
</feature>
<organism evidence="2 3">
    <name type="scientific">Peredibacter starrii</name>
    <dbReference type="NCBI Taxonomy" id="28202"/>
    <lineage>
        <taxon>Bacteria</taxon>
        <taxon>Pseudomonadati</taxon>
        <taxon>Bdellovibrionota</taxon>
        <taxon>Bacteriovoracia</taxon>
        <taxon>Bacteriovoracales</taxon>
        <taxon>Bacteriovoracaceae</taxon>
        <taxon>Peredibacter</taxon>
    </lineage>
</organism>
<sequence length="160" mass="17935">MKRIAVLALTLFTLTANAAVPMAYPKNPDPRLTPGSLCDHADSYRYPEQIAYCERAVNSFTKEAIFISYRNNLGYRLSGDRATFKIDHFIPLCAGGSNLENNLWPQHVSVYKITDPVESVGCEKLSQGLIKQAELVDLIRTAKLNLAEAPKIFKYLKSLR</sequence>
<accession>A0AAX4HJ85</accession>
<keyword evidence="1" id="KW-0732">Signal</keyword>
<reference evidence="2 3" key="1">
    <citation type="submission" date="2023-11" db="EMBL/GenBank/DDBJ databases">
        <title>Peredibacter starrii A3.12.</title>
        <authorList>
            <person name="Mitchell R.J."/>
        </authorList>
    </citation>
    <scope>NUCLEOTIDE SEQUENCE [LARGE SCALE GENOMIC DNA]</scope>
    <source>
        <strain evidence="2 3">A3.12</strain>
    </source>
</reference>
<evidence type="ECO:0000313" key="2">
    <source>
        <dbReference type="EMBL" id="WPU63292.1"/>
    </source>
</evidence>
<dbReference type="Proteomes" id="UP001324634">
    <property type="component" value="Chromosome"/>
</dbReference>
<keyword evidence="3" id="KW-1185">Reference proteome</keyword>
<protein>
    <recommendedName>
        <fullName evidence="4">HNH endonuclease</fullName>
    </recommendedName>
</protein>
<dbReference type="EMBL" id="CP139487">
    <property type="protein sequence ID" value="WPU63292.1"/>
    <property type="molecule type" value="Genomic_DNA"/>
</dbReference>
<evidence type="ECO:0000313" key="3">
    <source>
        <dbReference type="Proteomes" id="UP001324634"/>
    </source>
</evidence>